<evidence type="ECO:0000313" key="2">
    <source>
        <dbReference type="EMBL" id="KAK8579473.1"/>
    </source>
</evidence>
<dbReference type="Proteomes" id="UP001472677">
    <property type="component" value="Unassembled WGS sequence"/>
</dbReference>
<evidence type="ECO:0000259" key="1">
    <source>
        <dbReference type="Pfam" id="PF14111"/>
    </source>
</evidence>
<accession>A0ABR2FF01</accession>
<keyword evidence="3" id="KW-1185">Reference proteome</keyword>
<dbReference type="Pfam" id="PF14111">
    <property type="entry name" value="DUF4283"/>
    <property type="match status" value="1"/>
</dbReference>
<feature type="domain" description="DUF4283" evidence="1">
    <location>
        <begin position="19"/>
        <end position="100"/>
    </location>
</feature>
<dbReference type="InterPro" id="IPR025558">
    <property type="entry name" value="DUF4283"/>
</dbReference>
<comment type="caution">
    <text evidence="2">The sequence shown here is derived from an EMBL/GenBank/DDBJ whole genome shotgun (WGS) entry which is preliminary data.</text>
</comment>
<organism evidence="2 3">
    <name type="scientific">Hibiscus sabdariffa</name>
    <name type="common">roselle</name>
    <dbReference type="NCBI Taxonomy" id="183260"/>
    <lineage>
        <taxon>Eukaryota</taxon>
        <taxon>Viridiplantae</taxon>
        <taxon>Streptophyta</taxon>
        <taxon>Embryophyta</taxon>
        <taxon>Tracheophyta</taxon>
        <taxon>Spermatophyta</taxon>
        <taxon>Magnoliopsida</taxon>
        <taxon>eudicotyledons</taxon>
        <taxon>Gunneridae</taxon>
        <taxon>Pentapetalae</taxon>
        <taxon>rosids</taxon>
        <taxon>malvids</taxon>
        <taxon>Malvales</taxon>
        <taxon>Malvaceae</taxon>
        <taxon>Malvoideae</taxon>
        <taxon>Hibiscus</taxon>
    </lineage>
</organism>
<dbReference type="EMBL" id="JBBPBM010000006">
    <property type="protein sequence ID" value="KAK8579473.1"/>
    <property type="molecule type" value="Genomic_DNA"/>
</dbReference>
<sequence length="109" mass="12731">MDCEQLIDDEDHEPSLAGDVKFGLIGKLLSPKLAVENTVIQTFTNNWMEEQVEVFPLKNGVFLFKFPSEQQLLRIIRRGPWLFDEEPFVMVPFDHAFSLNEYDFSKISY</sequence>
<evidence type="ECO:0000313" key="3">
    <source>
        <dbReference type="Proteomes" id="UP001472677"/>
    </source>
</evidence>
<gene>
    <name evidence="2" type="ORF">V6N12_069798</name>
</gene>
<name>A0ABR2FF01_9ROSI</name>
<proteinExistence type="predicted"/>
<protein>
    <recommendedName>
        <fullName evidence="1">DUF4283 domain-containing protein</fullName>
    </recommendedName>
</protein>
<reference evidence="2 3" key="1">
    <citation type="journal article" date="2024" name="G3 (Bethesda)">
        <title>Genome assembly of Hibiscus sabdariffa L. provides insights into metabolisms of medicinal natural products.</title>
        <authorList>
            <person name="Kim T."/>
        </authorList>
    </citation>
    <scope>NUCLEOTIDE SEQUENCE [LARGE SCALE GENOMIC DNA]</scope>
    <source>
        <strain evidence="2">TK-2024</strain>
        <tissue evidence="2">Old leaves</tissue>
    </source>
</reference>